<comment type="similarity">
    <text evidence="1">Belongs to the 'GDXG' lipolytic enzyme family.</text>
</comment>
<name>A0A9W8JIX1_9AGAR</name>
<dbReference type="InterPro" id="IPR029058">
    <property type="entry name" value="AB_hydrolase_fold"/>
</dbReference>
<dbReference type="Proteomes" id="UP001140091">
    <property type="component" value="Unassembled WGS sequence"/>
</dbReference>
<feature type="active site" evidence="3">
    <location>
        <position position="240"/>
    </location>
</feature>
<dbReference type="Pfam" id="PF07859">
    <property type="entry name" value="Abhydrolase_3"/>
    <property type="match status" value="1"/>
</dbReference>
<accession>A0A9W8JIX1</accession>
<organism evidence="6 7">
    <name type="scientific">Candolleomyces eurysporus</name>
    <dbReference type="NCBI Taxonomy" id="2828524"/>
    <lineage>
        <taxon>Eukaryota</taxon>
        <taxon>Fungi</taxon>
        <taxon>Dikarya</taxon>
        <taxon>Basidiomycota</taxon>
        <taxon>Agaricomycotina</taxon>
        <taxon>Agaricomycetes</taxon>
        <taxon>Agaricomycetidae</taxon>
        <taxon>Agaricales</taxon>
        <taxon>Agaricineae</taxon>
        <taxon>Psathyrellaceae</taxon>
        <taxon>Candolleomyces</taxon>
    </lineage>
</organism>
<dbReference type="PANTHER" id="PTHR48081:SF5">
    <property type="entry name" value="ALPHA_BETA HYDROLASE FOLD-3 DOMAIN-CONTAINING PROTEIN"/>
    <property type="match status" value="1"/>
</dbReference>
<dbReference type="EMBL" id="JANBPK010000806">
    <property type="protein sequence ID" value="KAJ2931623.1"/>
    <property type="molecule type" value="Genomic_DNA"/>
</dbReference>
<dbReference type="InterPro" id="IPR050300">
    <property type="entry name" value="GDXG_lipolytic_enzyme"/>
</dbReference>
<feature type="non-terminal residue" evidence="6">
    <location>
        <position position="897"/>
    </location>
</feature>
<evidence type="ECO:0000256" key="3">
    <source>
        <dbReference type="PROSITE-ProRule" id="PRU10038"/>
    </source>
</evidence>
<feature type="compositionally biased region" description="Basic and acidic residues" evidence="4">
    <location>
        <begin position="616"/>
        <end position="642"/>
    </location>
</feature>
<dbReference type="GO" id="GO:0016787">
    <property type="term" value="F:hydrolase activity"/>
    <property type="evidence" value="ECO:0007669"/>
    <property type="project" value="UniProtKB-KW"/>
</dbReference>
<dbReference type="InterPro" id="IPR033140">
    <property type="entry name" value="Lipase_GDXG_put_SER_AS"/>
</dbReference>
<evidence type="ECO:0000313" key="7">
    <source>
        <dbReference type="Proteomes" id="UP001140091"/>
    </source>
</evidence>
<feature type="compositionally biased region" description="Low complexity" evidence="4">
    <location>
        <begin position="387"/>
        <end position="396"/>
    </location>
</feature>
<feature type="region of interest" description="Disordered" evidence="4">
    <location>
        <begin position="314"/>
        <end position="335"/>
    </location>
</feature>
<sequence length="897" mass="100342">MPVNTASAAVHIAPVVLKTFAEHRKQRKAREKQGKEAPQDDILFDEAFNIVKSFIELGTNNTVESLQSFTNTRVPSLYWVAVSPVTIPLSICNEAADALIEWFGPEELNTVVGGERWWQVRGLSGIDAEWIAEREHLDDTGEKVGNGQKLTREEQDILQMEKLESVIFYVHGDTHRYQIIRLAHKLKGRAFAVNYRKAPQYPWPCPVQDVLAAYLYLIRPPPGALHKAVDPGKIVFAGDSAGGGLCVTVMTVLRDLGLPMPAGAVLISPWVDLTHSFPSILQNTETDIIPPHGFLAKPSVLWPLDPCPKTARIIRSETNPPPKPGEADTLKPSPERVEIAKSGTDIPGEGLAVETQEEMLEKYSSTAPYTLPSPQMTDSSMAEKNASSESSSSSSEMGGRAGHNKAETQATPAGWEAKPAKILMENDIESPLELRCQIQLYATTEQLTHPLVSPISQGSLCNLPPLYIIAGDSEMLRDEIIYFAHRAAHPSDYPVREAVLKDARRQRENAEKFTTPTKVHLQVFDGMPHVLTVFMFTKSARYAYRSIAEFVRHVTQKPKEEIERSPFPAFEWKPRSDTTESTEPLKASKAKKQPRPKPFAKTQDGPGQESPDSEQIFEHNEQVTQETLRKLADSPEPDVHLQDDDDALPSVAIIRERVDIHGMVRPMEPREEIPALQLSPDKIGMIKEAPAMRWHKGQEEWDKRFHKAGKRVLQKREKLKDKADKLIKHALEQGLVHEAFPESLGDEPVEKQTNRNRRTSIGEIQEHRRWGPLDLKDEKPPASAIAGRRDTHESLALLRTSIYYAAPITHKTVPRLKASDALRATFDPHDDPNAPPKQSVSEQQVDRMQIAPLNGLRIWEKILGYLGRKSSSKATNGIRNTAAIIRREREDTPPKAS</sequence>
<keyword evidence="7" id="KW-1185">Reference proteome</keyword>
<feature type="region of interest" description="Disordered" evidence="4">
    <location>
        <begin position="367"/>
        <end position="418"/>
    </location>
</feature>
<dbReference type="PROSITE" id="PS01174">
    <property type="entry name" value="LIPASE_GDXG_SER"/>
    <property type="match status" value="1"/>
</dbReference>
<keyword evidence="2" id="KW-0378">Hydrolase</keyword>
<comment type="caution">
    <text evidence="6">The sequence shown here is derived from an EMBL/GenBank/DDBJ whole genome shotgun (WGS) entry which is preliminary data.</text>
</comment>
<feature type="domain" description="Alpha/beta hydrolase fold-3" evidence="5">
    <location>
        <begin position="173"/>
        <end position="285"/>
    </location>
</feature>
<evidence type="ECO:0000259" key="5">
    <source>
        <dbReference type="Pfam" id="PF07859"/>
    </source>
</evidence>
<feature type="compositionally biased region" description="Basic and acidic residues" evidence="4">
    <location>
        <begin position="325"/>
        <end position="335"/>
    </location>
</feature>
<dbReference type="SUPFAM" id="SSF53474">
    <property type="entry name" value="alpha/beta-Hydrolases"/>
    <property type="match status" value="1"/>
</dbReference>
<gene>
    <name evidence="6" type="ORF">H1R20_g5347</name>
</gene>
<evidence type="ECO:0000256" key="1">
    <source>
        <dbReference type="ARBA" id="ARBA00010515"/>
    </source>
</evidence>
<dbReference type="Gene3D" id="3.40.50.1820">
    <property type="entry name" value="alpha/beta hydrolase"/>
    <property type="match status" value="2"/>
</dbReference>
<feature type="compositionally biased region" description="Polar residues" evidence="4">
    <location>
        <begin position="367"/>
        <end position="382"/>
    </location>
</feature>
<dbReference type="OrthoDB" id="1662883at2759"/>
<feature type="region of interest" description="Disordered" evidence="4">
    <location>
        <begin position="565"/>
        <end position="647"/>
    </location>
</feature>
<evidence type="ECO:0000256" key="2">
    <source>
        <dbReference type="ARBA" id="ARBA00022801"/>
    </source>
</evidence>
<evidence type="ECO:0000256" key="4">
    <source>
        <dbReference type="SAM" id="MobiDB-lite"/>
    </source>
</evidence>
<proteinExistence type="inferred from homology"/>
<feature type="region of interest" description="Disordered" evidence="4">
    <location>
        <begin position="824"/>
        <end position="844"/>
    </location>
</feature>
<dbReference type="PANTHER" id="PTHR48081">
    <property type="entry name" value="AB HYDROLASE SUPERFAMILY PROTEIN C4A8.06C"/>
    <property type="match status" value="1"/>
</dbReference>
<feature type="region of interest" description="Disordered" evidence="4">
    <location>
        <begin position="746"/>
        <end position="788"/>
    </location>
</feature>
<evidence type="ECO:0000313" key="6">
    <source>
        <dbReference type="EMBL" id="KAJ2931623.1"/>
    </source>
</evidence>
<reference evidence="6" key="1">
    <citation type="submission" date="2022-06" db="EMBL/GenBank/DDBJ databases">
        <title>Genome Sequence of Candolleomyces eurysporus.</title>
        <authorList>
            <person name="Buettner E."/>
        </authorList>
    </citation>
    <scope>NUCLEOTIDE SEQUENCE</scope>
    <source>
        <strain evidence="6">VTCC 930004</strain>
    </source>
</reference>
<dbReference type="AlphaFoldDB" id="A0A9W8JIX1"/>
<protein>
    <recommendedName>
        <fullName evidence="5">Alpha/beta hydrolase fold-3 domain-containing protein</fullName>
    </recommendedName>
</protein>
<dbReference type="InterPro" id="IPR013094">
    <property type="entry name" value="AB_hydrolase_3"/>
</dbReference>
<feature type="compositionally biased region" description="Basic and acidic residues" evidence="4">
    <location>
        <begin position="764"/>
        <end position="780"/>
    </location>
</feature>